<dbReference type="Pfam" id="PF07727">
    <property type="entry name" value="RVT_2"/>
    <property type="match status" value="1"/>
</dbReference>
<reference evidence="2 3" key="1">
    <citation type="submission" date="2018-01" db="EMBL/GenBank/DDBJ databases">
        <title>Draft genome of the strawberry crown rot pathogen Phytophthora cactorum.</title>
        <authorList>
            <person name="Armitage A.D."/>
            <person name="Lysoe E."/>
            <person name="Nellist C.F."/>
            <person name="Harrison R.J."/>
            <person name="Brurberg M.B."/>
        </authorList>
    </citation>
    <scope>NUCLEOTIDE SEQUENCE [LARGE SCALE GENOMIC DNA]</scope>
    <source>
        <strain evidence="2 3">10300</strain>
    </source>
</reference>
<evidence type="ECO:0000313" key="2">
    <source>
        <dbReference type="EMBL" id="RAW37491.1"/>
    </source>
</evidence>
<keyword evidence="3" id="KW-1185">Reference proteome</keyword>
<protein>
    <recommendedName>
        <fullName evidence="1">Reverse transcriptase Ty1/copia-type domain-containing protein</fullName>
    </recommendedName>
</protein>
<organism evidence="2 3">
    <name type="scientific">Phytophthora cactorum</name>
    <dbReference type="NCBI Taxonomy" id="29920"/>
    <lineage>
        <taxon>Eukaryota</taxon>
        <taxon>Sar</taxon>
        <taxon>Stramenopiles</taxon>
        <taxon>Oomycota</taxon>
        <taxon>Peronosporomycetes</taxon>
        <taxon>Peronosporales</taxon>
        <taxon>Peronosporaceae</taxon>
        <taxon>Phytophthora</taxon>
    </lineage>
</organism>
<dbReference type="STRING" id="29920.A0A329SLP3"/>
<evidence type="ECO:0000313" key="3">
    <source>
        <dbReference type="Proteomes" id="UP000251314"/>
    </source>
</evidence>
<dbReference type="OrthoDB" id="114355at2759"/>
<comment type="caution">
    <text evidence="2">The sequence shown here is derived from an EMBL/GenBank/DDBJ whole genome shotgun (WGS) entry which is preliminary data.</text>
</comment>
<dbReference type="InterPro" id="IPR013103">
    <property type="entry name" value="RVT_2"/>
</dbReference>
<dbReference type="PANTHER" id="PTHR11439:SF440">
    <property type="entry name" value="INTEGRASE CATALYTIC DOMAIN-CONTAINING PROTEIN"/>
    <property type="match status" value="1"/>
</dbReference>
<sequence length="232" mass="26343">MAFKAADVDPCVWTRGEDGDKFIVCLYANDMLIATKEKAIIASVKADIAEKFKIKDIGRAHFILGITIDYDMDYRTLRIRQQAHIESIINKFGQDDAKTRLTPLEAGVHLTKVGQPQTEATKAKMRSKPYRLLVGRLMYLACGTRPDILTAVAQLCRFLDNPGQKHWDAGIRVVCYVLTTKDVGITYDGHQDERDYMLYPTTDVYTMMDENYTYEMTDEDKTSMTTDGSTLK</sequence>
<dbReference type="AlphaFoldDB" id="A0A329SLP3"/>
<dbReference type="VEuPathDB" id="FungiDB:PC110_g6256"/>
<dbReference type="PANTHER" id="PTHR11439">
    <property type="entry name" value="GAG-POL-RELATED RETROTRANSPOSON"/>
    <property type="match status" value="1"/>
</dbReference>
<evidence type="ECO:0000259" key="1">
    <source>
        <dbReference type="Pfam" id="PF07727"/>
    </source>
</evidence>
<dbReference type="Proteomes" id="UP000251314">
    <property type="component" value="Unassembled WGS sequence"/>
</dbReference>
<accession>A0A329SLP3</accession>
<dbReference type="EMBL" id="MJFZ01000111">
    <property type="protein sequence ID" value="RAW37491.1"/>
    <property type="molecule type" value="Genomic_DNA"/>
</dbReference>
<gene>
    <name evidence="2" type="ORF">PC110_g6256</name>
</gene>
<proteinExistence type="predicted"/>
<feature type="domain" description="Reverse transcriptase Ty1/copia-type" evidence="1">
    <location>
        <begin position="2"/>
        <end position="105"/>
    </location>
</feature>
<name>A0A329SLP3_9STRA</name>